<evidence type="ECO:0000313" key="1">
    <source>
        <dbReference type="EMBL" id="KAI9384043.1"/>
    </source>
</evidence>
<proteinExistence type="predicted"/>
<comment type="caution">
    <text evidence="1">The sequence shown here is derived from an EMBL/GenBank/DDBJ whole genome shotgun (WGS) entry which is preliminary data.</text>
</comment>
<evidence type="ECO:0000313" key="2">
    <source>
        <dbReference type="Proteomes" id="UP000006729"/>
    </source>
</evidence>
<name>A0ACC0S3I1_POPTR</name>
<dbReference type="EMBL" id="CM009301">
    <property type="protein sequence ID" value="KAI9384043.1"/>
    <property type="molecule type" value="Genomic_DNA"/>
</dbReference>
<accession>A0ACC0S3I1</accession>
<gene>
    <name evidence="1" type="ORF">POPTR_012G006900v4</name>
</gene>
<organism evidence="1 2">
    <name type="scientific">Populus trichocarpa</name>
    <name type="common">Western balsam poplar</name>
    <name type="synonym">Populus balsamifera subsp. trichocarpa</name>
    <dbReference type="NCBI Taxonomy" id="3694"/>
    <lineage>
        <taxon>Eukaryota</taxon>
        <taxon>Viridiplantae</taxon>
        <taxon>Streptophyta</taxon>
        <taxon>Embryophyta</taxon>
        <taxon>Tracheophyta</taxon>
        <taxon>Spermatophyta</taxon>
        <taxon>Magnoliopsida</taxon>
        <taxon>eudicotyledons</taxon>
        <taxon>Gunneridae</taxon>
        <taxon>Pentapetalae</taxon>
        <taxon>rosids</taxon>
        <taxon>fabids</taxon>
        <taxon>Malpighiales</taxon>
        <taxon>Salicaceae</taxon>
        <taxon>Saliceae</taxon>
        <taxon>Populus</taxon>
    </lineage>
</organism>
<protein>
    <submittedName>
        <fullName evidence="1">Uncharacterized protein</fullName>
    </submittedName>
</protein>
<reference evidence="1 2" key="1">
    <citation type="journal article" date="2006" name="Science">
        <title>The genome of black cottonwood, Populus trichocarpa (Torr. &amp; Gray).</title>
        <authorList>
            <person name="Tuskan G.A."/>
            <person name="Difazio S."/>
            <person name="Jansson S."/>
            <person name="Bohlmann J."/>
            <person name="Grigoriev I."/>
            <person name="Hellsten U."/>
            <person name="Putnam N."/>
            <person name="Ralph S."/>
            <person name="Rombauts S."/>
            <person name="Salamov A."/>
            <person name="Schein J."/>
            <person name="Sterck L."/>
            <person name="Aerts A."/>
            <person name="Bhalerao R.R."/>
            <person name="Bhalerao R.P."/>
            <person name="Blaudez D."/>
            <person name="Boerjan W."/>
            <person name="Brun A."/>
            <person name="Brunner A."/>
            <person name="Busov V."/>
            <person name="Campbell M."/>
            <person name="Carlson J."/>
            <person name="Chalot M."/>
            <person name="Chapman J."/>
            <person name="Chen G.L."/>
            <person name="Cooper D."/>
            <person name="Coutinho P.M."/>
            <person name="Couturier J."/>
            <person name="Covert S."/>
            <person name="Cronk Q."/>
            <person name="Cunningham R."/>
            <person name="Davis J."/>
            <person name="Degroeve S."/>
            <person name="Dejardin A."/>
            <person name="Depamphilis C."/>
            <person name="Detter J."/>
            <person name="Dirks B."/>
            <person name="Dubchak I."/>
            <person name="Duplessis S."/>
            <person name="Ehlting J."/>
            <person name="Ellis B."/>
            <person name="Gendler K."/>
            <person name="Goodstein D."/>
            <person name="Gribskov M."/>
            <person name="Grimwood J."/>
            <person name="Groover A."/>
            <person name="Gunter L."/>
            <person name="Hamberger B."/>
            <person name="Heinze B."/>
            <person name="Helariutta Y."/>
            <person name="Henrissat B."/>
            <person name="Holligan D."/>
            <person name="Holt R."/>
            <person name="Huang W."/>
            <person name="Islam-Faridi N."/>
            <person name="Jones S."/>
            <person name="Jones-Rhoades M."/>
            <person name="Jorgensen R."/>
            <person name="Joshi C."/>
            <person name="Kangasjarvi J."/>
            <person name="Karlsson J."/>
            <person name="Kelleher C."/>
            <person name="Kirkpatrick R."/>
            <person name="Kirst M."/>
            <person name="Kohler A."/>
            <person name="Kalluri U."/>
            <person name="Larimer F."/>
            <person name="Leebens-Mack J."/>
            <person name="Leple J.C."/>
            <person name="Locascio P."/>
            <person name="Lou Y."/>
            <person name="Lucas S."/>
            <person name="Martin F."/>
            <person name="Montanini B."/>
            <person name="Napoli C."/>
            <person name="Nelson D.R."/>
            <person name="Nelson C."/>
            <person name="Nieminen K."/>
            <person name="Nilsson O."/>
            <person name="Pereda V."/>
            <person name="Peter G."/>
            <person name="Philippe R."/>
            <person name="Pilate G."/>
            <person name="Poliakov A."/>
            <person name="Razumovskaya J."/>
            <person name="Richardson P."/>
            <person name="Rinaldi C."/>
            <person name="Ritland K."/>
            <person name="Rouze P."/>
            <person name="Ryaboy D."/>
            <person name="Schmutz J."/>
            <person name="Schrader J."/>
            <person name="Segerman B."/>
            <person name="Shin H."/>
            <person name="Siddiqui A."/>
            <person name="Sterky F."/>
            <person name="Terry A."/>
            <person name="Tsai C.J."/>
            <person name="Uberbacher E."/>
            <person name="Unneberg P."/>
            <person name="Vahala J."/>
            <person name="Wall K."/>
            <person name="Wessler S."/>
            <person name="Yang G."/>
            <person name="Yin T."/>
            <person name="Douglas C."/>
            <person name="Marra M."/>
            <person name="Sandberg G."/>
            <person name="Van de Peer Y."/>
            <person name="Rokhsar D."/>
        </authorList>
    </citation>
    <scope>NUCLEOTIDE SEQUENCE [LARGE SCALE GENOMIC DNA]</scope>
    <source>
        <strain evidence="2">cv. Nisqually</strain>
    </source>
</reference>
<sequence>MMSSRKLAQLCITFWVAVLFCPSVHSQLQVGFYRNSCRRAESTVRDDVRDALRQDRGVAAGLVRLHFHDCFVRMQQQKIK</sequence>
<keyword evidence="2" id="KW-1185">Reference proteome</keyword>
<dbReference type="Proteomes" id="UP000006729">
    <property type="component" value="Chromosome 12"/>
</dbReference>